<feature type="transmembrane region" description="Helical" evidence="1">
    <location>
        <begin position="324"/>
        <end position="345"/>
    </location>
</feature>
<dbReference type="EMBL" id="DVFO01000100">
    <property type="protein sequence ID" value="HIQ61753.1"/>
    <property type="molecule type" value="Genomic_DNA"/>
</dbReference>
<keyword evidence="1" id="KW-0472">Membrane</keyword>
<comment type="caution">
    <text evidence="2">The sequence shown here is derived from an EMBL/GenBank/DDBJ whole genome shotgun (WGS) entry which is preliminary data.</text>
</comment>
<feature type="transmembrane region" description="Helical" evidence="1">
    <location>
        <begin position="511"/>
        <end position="532"/>
    </location>
</feature>
<sequence length="542" mass="60841">MNLTCASQIYRIRSAIVGNRLVYWLGRVPLLKRIFTDKLYAATEGKLVLSILVSLYRGVTALLGKAIYLALIWLVPLALADIRPLSPDGFSMSVWIFFWLSFVAGTMIQPISVEPSQLKYTCVRQMGMDATQYQTTEMVTHHLAMFAGFTPFLLLWGGLTGAGVLRGLLLSLALAGVRMMAEWFHLMLYAKFHALPSGKVGYILALTVACLALAYLPMPFGGIPALDQVLLYPATVALLFALGSLCARAISRYPCHYELILETCRADKIPGQAAVKTANQAQFEQVKLRDSDLDTRVDFSHLHGWRYLQAVFFRRHRRMLLKPFFVVLAILGGLTVVGCVGIVWFRLQGQEQEMGEVLSYVTKSLPICVFLLYLMDNTVGERICKAMFYNCDLALLRYGWYRERDAILRNFFLRWRMLCGVNLMLSGAVCGMFVLLTFLGGGRPPVGEFILFLLAILSLGVFFATHSLGLYYIFQPYTSDLDTKNPIFKLLNIAMYAVCWAASQIKSTPTWFALLVFGVTVVYSVGMLALVLRRAPKTFRVK</sequence>
<keyword evidence="1" id="KW-0812">Transmembrane</keyword>
<organism evidence="2 3">
    <name type="scientific">Candidatus Enterenecus faecium</name>
    <dbReference type="NCBI Taxonomy" id="2840780"/>
    <lineage>
        <taxon>Bacteria</taxon>
        <taxon>Bacillati</taxon>
        <taxon>Bacillota</taxon>
        <taxon>Clostridia</taxon>
        <taxon>Eubacteriales</taxon>
        <taxon>Candidatus Enterenecus</taxon>
    </lineage>
</organism>
<feature type="transmembrane region" description="Helical" evidence="1">
    <location>
        <begin position="417"/>
        <end position="438"/>
    </location>
</feature>
<feature type="transmembrane region" description="Helical" evidence="1">
    <location>
        <begin position="92"/>
        <end position="111"/>
    </location>
</feature>
<keyword evidence="1" id="KW-1133">Transmembrane helix</keyword>
<accession>A0A9D0YVV0</accession>
<name>A0A9D0YVV0_9FIRM</name>
<feature type="transmembrane region" description="Helical" evidence="1">
    <location>
        <begin position="62"/>
        <end position="80"/>
    </location>
</feature>
<dbReference type="AlphaFoldDB" id="A0A9D0YVV0"/>
<feature type="transmembrane region" description="Helical" evidence="1">
    <location>
        <begin position="200"/>
        <end position="218"/>
    </location>
</feature>
<evidence type="ECO:0000313" key="2">
    <source>
        <dbReference type="EMBL" id="HIQ61753.1"/>
    </source>
</evidence>
<feature type="transmembrane region" description="Helical" evidence="1">
    <location>
        <begin position="230"/>
        <end position="250"/>
    </location>
</feature>
<evidence type="ECO:0000256" key="1">
    <source>
        <dbReference type="SAM" id="Phobius"/>
    </source>
</evidence>
<reference evidence="2" key="2">
    <citation type="journal article" date="2021" name="PeerJ">
        <title>Extensive microbial diversity within the chicken gut microbiome revealed by metagenomics and culture.</title>
        <authorList>
            <person name="Gilroy R."/>
            <person name="Ravi A."/>
            <person name="Getino M."/>
            <person name="Pursley I."/>
            <person name="Horton D.L."/>
            <person name="Alikhan N.F."/>
            <person name="Baker D."/>
            <person name="Gharbi K."/>
            <person name="Hall N."/>
            <person name="Watson M."/>
            <person name="Adriaenssens E.M."/>
            <person name="Foster-Nyarko E."/>
            <person name="Jarju S."/>
            <person name="Secka A."/>
            <person name="Antonio M."/>
            <person name="Oren A."/>
            <person name="Chaudhuri R.R."/>
            <person name="La Ragione R."/>
            <person name="Hildebrand F."/>
            <person name="Pallen M.J."/>
        </authorList>
    </citation>
    <scope>NUCLEOTIDE SEQUENCE</scope>
    <source>
        <strain evidence="2">ChiGjej2B2-12916</strain>
    </source>
</reference>
<feature type="transmembrane region" description="Helical" evidence="1">
    <location>
        <begin position="153"/>
        <end position="179"/>
    </location>
</feature>
<feature type="transmembrane region" description="Helical" evidence="1">
    <location>
        <begin position="357"/>
        <end position="375"/>
    </location>
</feature>
<gene>
    <name evidence="2" type="ORF">IAD31_09205</name>
</gene>
<protein>
    <submittedName>
        <fullName evidence="2">Uncharacterized protein</fullName>
    </submittedName>
</protein>
<evidence type="ECO:0000313" key="3">
    <source>
        <dbReference type="Proteomes" id="UP000886879"/>
    </source>
</evidence>
<reference evidence="2" key="1">
    <citation type="submission" date="2020-10" db="EMBL/GenBank/DDBJ databases">
        <authorList>
            <person name="Gilroy R."/>
        </authorList>
    </citation>
    <scope>NUCLEOTIDE SEQUENCE</scope>
    <source>
        <strain evidence="2">ChiGjej2B2-12916</strain>
    </source>
</reference>
<feature type="transmembrane region" description="Helical" evidence="1">
    <location>
        <begin position="450"/>
        <end position="474"/>
    </location>
</feature>
<proteinExistence type="predicted"/>
<dbReference type="Proteomes" id="UP000886879">
    <property type="component" value="Unassembled WGS sequence"/>
</dbReference>
<feature type="transmembrane region" description="Helical" evidence="1">
    <location>
        <begin position="486"/>
        <end position="505"/>
    </location>
</feature>